<dbReference type="OrthoDB" id="1178186at2"/>
<evidence type="ECO:0000313" key="3">
    <source>
        <dbReference type="Proteomes" id="UP000290287"/>
    </source>
</evidence>
<protein>
    <submittedName>
        <fullName evidence="2">GNAT family N-acetyltransferase</fullName>
    </submittedName>
</protein>
<dbReference type="EMBL" id="PEIB01000015">
    <property type="protein sequence ID" value="RXJ72838.1"/>
    <property type="molecule type" value="Genomic_DNA"/>
</dbReference>
<dbReference type="Proteomes" id="UP000290287">
    <property type="component" value="Unassembled WGS sequence"/>
</dbReference>
<dbReference type="SUPFAM" id="SSF55729">
    <property type="entry name" value="Acyl-CoA N-acyltransferases (Nat)"/>
    <property type="match status" value="1"/>
</dbReference>
<keyword evidence="2" id="KW-0808">Transferase</keyword>
<proteinExistence type="predicted"/>
<dbReference type="PROSITE" id="PS51186">
    <property type="entry name" value="GNAT"/>
    <property type="match status" value="1"/>
</dbReference>
<accession>A0A4V1LST7</accession>
<dbReference type="Pfam" id="PF13673">
    <property type="entry name" value="Acetyltransf_10"/>
    <property type="match status" value="1"/>
</dbReference>
<evidence type="ECO:0000313" key="2">
    <source>
        <dbReference type="EMBL" id="RXJ72838.1"/>
    </source>
</evidence>
<dbReference type="GO" id="GO:0016747">
    <property type="term" value="F:acyltransferase activity, transferring groups other than amino-acyl groups"/>
    <property type="evidence" value="ECO:0007669"/>
    <property type="project" value="InterPro"/>
</dbReference>
<feature type="domain" description="N-acetyltransferase" evidence="1">
    <location>
        <begin position="1"/>
        <end position="135"/>
    </location>
</feature>
<dbReference type="Gene3D" id="3.40.630.30">
    <property type="match status" value="1"/>
</dbReference>
<gene>
    <name evidence="2" type="ORF">CS022_13360</name>
</gene>
<dbReference type="InterPro" id="IPR000182">
    <property type="entry name" value="GNAT_dom"/>
</dbReference>
<dbReference type="AlphaFoldDB" id="A0A4V1LST7"/>
<comment type="caution">
    <text evidence="2">The sequence shown here is derived from an EMBL/GenBank/DDBJ whole genome shotgun (WGS) entry which is preliminary data.</text>
</comment>
<dbReference type="CDD" id="cd04301">
    <property type="entry name" value="NAT_SF"/>
    <property type="match status" value="1"/>
</dbReference>
<dbReference type="InterPro" id="IPR016181">
    <property type="entry name" value="Acyl_CoA_acyltransferase"/>
</dbReference>
<reference evidence="2 3" key="1">
    <citation type="submission" date="2017-10" db="EMBL/GenBank/DDBJ databases">
        <title>Nyctiphanis sp. nov., isolated from the stomach of the euphausiid Nyctiphanes simplex (Hansen, 1911) in the Gulf of California.</title>
        <authorList>
            <person name="Gomez-Gil B."/>
            <person name="Aguilar-Mendez M."/>
            <person name="Lopez-Cortes A."/>
            <person name="Gomez-Gutierrez J."/>
            <person name="Roque A."/>
            <person name="Lang E."/>
            <person name="Gonzalez-Castillo A."/>
        </authorList>
    </citation>
    <scope>NUCLEOTIDE SEQUENCE [LARGE SCALE GENOMIC DNA]</scope>
    <source>
        <strain evidence="2 3">CAIM 600</strain>
    </source>
</reference>
<organism evidence="2 3">
    <name type="scientific">Veronia nyctiphanis</name>
    <dbReference type="NCBI Taxonomy" id="1278244"/>
    <lineage>
        <taxon>Bacteria</taxon>
        <taxon>Pseudomonadati</taxon>
        <taxon>Pseudomonadota</taxon>
        <taxon>Gammaproteobacteria</taxon>
        <taxon>Vibrionales</taxon>
        <taxon>Vibrionaceae</taxon>
        <taxon>Veronia</taxon>
    </lineage>
</organism>
<dbReference type="RefSeq" id="WP_129122683.1">
    <property type="nucleotide sequence ID" value="NZ_PEIB01000015.1"/>
</dbReference>
<name>A0A4V1LST7_9GAMM</name>
<evidence type="ECO:0000259" key="1">
    <source>
        <dbReference type="PROSITE" id="PS51186"/>
    </source>
</evidence>
<sequence>MKISTITAQQVLPIRHQVLWPDKPVDFSQVKGDDTATHYGAFIEGELVSVGSIFIDGDTARLRKFATLSAHQGKGVGTAMLHVMLSDLKSSSVKTFWCDARESAMAIYQRIGMKAEGERFHKSDIPYFKMQMPVSSKIANHLSMTYSQIQR</sequence>
<keyword evidence="3" id="KW-1185">Reference proteome</keyword>